<evidence type="ECO:0000256" key="1">
    <source>
        <dbReference type="SAM" id="SignalP"/>
    </source>
</evidence>
<accession>A0A919JAK3</accession>
<reference evidence="2" key="1">
    <citation type="submission" date="2021-01" db="EMBL/GenBank/DDBJ databases">
        <title>Whole genome shotgun sequence of Actinoplanes nipponensis NBRC 14063.</title>
        <authorList>
            <person name="Komaki H."/>
            <person name="Tamura T."/>
        </authorList>
    </citation>
    <scope>NUCLEOTIDE SEQUENCE</scope>
    <source>
        <strain evidence="2">NBRC 14063</strain>
    </source>
</reference>
<evidence type="ECO:0000313" key="2">
    <source>
        <dbReference type="EMBL" id="GIE47429.1"/>
    </source>
</evidence>
<comment type="caution">
    <text evidence="2">The sequence shown here is derived from an EMBL/GenBank/DDBJ whole genome shotgun (WGS) entry which is preliminary data.</text>
</comment>
<feature type="chain" id="PRO_5037157868" evidence="1">
    <location>
        <begin position="23"/>
        <end position="725"/>
    </location>
</feature>
<dbReference type="AlphaFoldDB" id="A0A919JAK3"/>
<sequence length="725" mass="78524">MVLAGAVAVALLLASFVQPVRADRDHGGYGDAALLPQPGPMPAAPALFAEAHERAAGILRAVHDPSTALPALVEVLREAGVTVVSGPRGQAVIVGRADPRRMYLQAGQVLALSRAVSADQRVPLSWLTTMFAKGTTPHAQAVVSEFDLRSYLAKALEMPTGGAEMMWKALILGEEPLGSDLQATLRGALPDTHLSSLQLLLLTLRLRADAMQTAVALQRENTRTAPAPTASARAGIPCALDSIPDFVMDAIATATGAFAEHVLEKLKLGKLAKISAALGWVGTASTLINYALLFVALEIQTRITPDPLVRTKSTTEAGGRSDIVTMVRTRDVSGTPWLRCALRWLAVLGVSADAPAEGGPLPHAPVDWKLLDTRHAQVKPGFNRDITDESGTAKGIIIGRVQERDMSRAKFKVERHMILQTTVDAVAAREIWETVGHYSVVLIQSALAAFGSIPDAVEASIKVLAELASKNGQFANFTGIQMTDWEDHAVVHVDYEARVVHTWACNPCSEIQGTSTRTERADITARARIDIRYPMPGMTESGADNLRGVDYTYSLDDRYTKTWIDSDCDWETGWAEGHQIGTEPGPIHADLRFPVDVPGKPVGADLTIDTGLNTWNNNHFQEVTSTSYHTTAWSPSDCQHRNVQTVKNWPANLVVGIRDIHDELGQHVPGARFRVRTWKMNPNWKVGEEGVIATSTIDHQIDYAQTSRSGSDRLVETITLSTDAR</sequence>
<name>A0A919JAK3_9ACTN</name>
<organism evidence="2 3">
    <name type="scientific">Actinoplanes nipponensis</name>
    <dbReference type="NCBI Taxonomy" id="135950"/>
    <lineage>
        <taxon>Bacteria</taxon>
        <taxon>Bacillati</taxon>
        <taxon>Actinomycetota</taxon>
        <taxon>Actinomycetes</taxon>
        <taxon>Micromonosporales</taxon>
        <taxon>Micromonosporaceae</taxon>
        <taxon>Actinoplanes</taxon>
    </lineage>
</organism>
<dbReference type="RefSeq" id="WP_203765471.1">
    <property type="nucleotide sequence ID" value="NZ_BAAAYJ010000076.1"/>
</dbReference>
<keyword evidence="1" id="KW-0732">Signal</keyword>
<protein>
    <submittedName>
        <fullName evidence="2">Uncharacterized protein</fullName>
    </submittedName>
</protein>
<dbReference type="EMBL" id="BOMQ01000011">
    <property type="protein sequence ID" value="GIE47429.1"/>
    <property type="molecule type" value="Genomic_DNA"/>
</dbReference>
<evidence type="ECO:0000313" key="3">
    <source>
        <dbReference type="Proteomes" id="UP000647172"/>
    </source>
</evidence>
<dbReference type="Proteomes" id="UP000647172">
    <property type="component" value="Unassembled WGS sequence"/>
</dbReference>
<proteinExistence type="predicted"/>
<gene>
    <name evidence="2" type="ORF">Ani05nite_09630</name>
</gene>
<feature type="signal peptide" evidence="1">
    <location>
        <begin position="1"/>
        <end position="22"/>
    </location>
</feature>
<keyword evidence="3" id="KW-1185">Reference proteome</keyword>